<dbReference type="GO" id="GO:0005344">
    <property type="term" value="F:oxygen carrier activity"/>
    <property type="evidence" value="ECO:0007669"/>
    <property type="project" value="UniProtKB-KW"/>
</dbReference>
<dbReference type="InterPro" id="IPR050532">
    <property type="entry name" value="Globin-like_OT"/>
</dbReference>
<evidence type="ECO:0000256" key="2">
    <source>
        <dbReference type="ARBA" id="ARBA00022617"/>
    </source>
</evidence>
<accession>A0A383BVN2</accession>
<feature type="domain" description="Globin" evidence="6">
    <location>
        <begin position="1"/>
        <end position="140"/>
    </location>
</feature>
<dbReference type="InterPro" id="IPR009050">
    <property type="entry name" value="Globin-like_sf"/>
</dbReference>
<keyword evidence="2" id="KW-0349">Heme</keyword>
<dbReference type="InterPro" id="IPR012292">
    <property type="entry name" value="Globin/Proto"/>
</dbReference>
<evidence type="ECO:0000256" key="5">
    <source>
        <dbReference type="ARBA" id="ARBA00023004"/>
    </source>
</evidence>
<gene>
    <name evidence="7" type="ORF">METZ01_LOCUS476717</name>
</gene>
<dbReference type="PROSITE" id="PS01033">
    <property type="entry name" value="GLOBIN"/>
    <property type="match status" value="1"/>
</dbReference>
<keyword evidence="3" id="KW-0561">Oxygen transport</keyword>
<sequence>MDAKEITLVQGTWSKVLPISETAAELFYNLLFEIDPSTKVLFKGDMRAQGRKLMEMITAAVNGLNDLDTLVPAVQDLGSRHGGYDVIEAHYGSVASALLWTLDKDREKPSATRSRRLGPRPICWLAGVMQDAAAKSAKSA</sequence>
<dbReference type="GO" id="GO:0019825">
    <property type="term" value="F:oxygen binding"/>
    <property type="evidence" value="ECO:0007669"/>
    <property type="project" value="InterPro"/>
</dbReference>
<evidence type="ECO:0000256" key="3">
    <source>
        <dbReference type="ARBA" id="ARBA00022621"/>
    </source>
</evidence>
<evidence type="ECO:0000256" key="1">
    <source>
        <dbReference type="ARBA" id="ARBA00022448"/>
    </source>
</evidence>
<keyword evidence="1" id="KW-0813">Transport</keyword>
<organism evidence="7">
    <name type="scientific">marine metagenome</name>
    <dbReference type="NCBI Taxonomy" id="408172"/>
    <lineage>
        <taxon>unclassified sequences</taxon>
        <taxon>metagenomes</taxon>
        <taxon>ecological metagenomes</taxon>
    </lineage>
</organism>
<dbReference type="InterPro" id="IPR000971">
    <property type="entry name" value="Globin"/>
</dbReference>
<dbReference type="Gene3D" id="1.10.490.10">
    <property type="entry name" value="Globins"/>
    <property type="match status" value="1"/>
</dbReference>
<protein>
    <recommendedName>
        <fullName evidence="6">Globin domain-containing protein</fullName>
    </recommendedName>
</protein>
<dbReference type="GO" id="GO:0020037">
    <property type="term" value="F:heme binding"/>
    <property type="evidence" value="ECO:0007669"/>
    <property type="project" value="InterPro"/>
</dbReference>
<dbReference type="GO" id="GO:0046872">
    <property type="term" value="F:metal ion binding"/>
    <property type="evidence" value="ECO:0007669"/>
    <property type="project" value="UniProtKB-KW"/>
</dbReference>
<dbReference type="SUPFAM" id="SSF46458">
    <property type="entry name" value="Globin-like"/>
    <property type="match status" value="1"/>
</dbReference>
<reference evidence="7" key="1">
    <citation type="submission" date="2018-05" db="EMBL/GenBank/DDBJ databases">
        <authorList>
            <person name="Lanie J.A."/>
            <person name="Ng W.-L."/>
            <person name="Kazmierczak K.M."/>
            <person name="Andrzejewski T.M."/>
            <person name="Davidsen T.M."/>
            <person name="Wayne K.J."/>
            <person name="Tettelin H."/>
            <person name="Glass J.I."/>
            <person name="Rusch D."/>
            <person name="Podicherti R."/>
            <person name="Tsui H.-C.T."/>
            <person name="Winkler M.E."/>
        </authorList>
    </citation>
    <scope>NUCLEOTIDE SEQUENCE</scope>
</reference>
<evidence type="ECO:0000259" key="6">
    <source>
        <dbReference type="PROSITE" id="PS01033"/>
    </source>
</evidence>
<keyword evidence="5" id="KW-0408">Iron</keyword>
<dbReference type="AlphaFoldDB" id="A0A383BVN2"/>
<dbReference type="PANTHER" id="PTHR46458:SF1">
    <property type="entry name" value="GEO09476P1"/>
    <property type="match status" value="1"/>
</dbReference>
<evidence type="ECO:0000313" key="7">
    <source>
        <dbReference type="EMBL" id="SVE23863.1"/>
    </source>
</evidence>
<evidence type="ECO:0000256" key="4">
    <source>
        <dbReference type="ARBA" id="ARBA00022723"/>
    </source>
</evidence>
<proteinExistence type="predicted"/>
<keyword evidence="4" id="KW-0479">Metal-binding</keyword>
<dbReference type="PANTHER" id="PTHR46458">
    <property type="entry name" value="BLR2807 PROTEIN"/>
    <property type="match status" value="1"/>
</dbReference>
<name>A0A383BVN2_9ZZZZ</name>
<dbReference type="Pfam" id="PF00042">
    <property type="entry name" value="Globin"/>
    <property type="match status" value="1"/>
</dbReference>
<dbReference type="EMBL" id="UINC01203556">
    <property type="protein sequence ID" value="SVE23863.1"/>
    <property type="molecule type" value="Genomic_DNA"/>
</dbReference>